<evidence type="ECO:0000313" key="3">
    <source>
        <dbReference type="Proteomes" id="UP001152523"/>
    </source>
</evidence>
<accession>A0AAV0G7W5</accession>
<evidence type="ECO:0000259" key="1">
    <source>
        <dbReference type="Pfam" id="PF13456"/>
    </source>
</evidence>
<dbReference type="Gene3D" id="3.30.420.10">
    <property type="entry name" value="Ribonuclease H-like superfamily/Ribonuclease H"/>
    <property type="match status" value="1"/>
</dbReference>
<dbReference type="PANTHER" id="PTHR47074:SF11">
    <property type="entry name" value="REVERSE TRANSCRIPTASE-LIKE PROTEIN"/>
    <property type="match status" value="1"/>
</dbReference>
<name>A0AAV0G7W5_9ASTE</name>
<evidence type="ECO:0000313" key="2">
    <source>
        <dbReference type="EMBL" id="CAH9144043.1"/>
    </source>
</evidence>
<dbReference type="EMBL" id="CAMAPF010001058">
    <property type="protein sequence ID" value="CAH9144043.1"/>
    <property type="molecule type" value="Genomic_DNA"/>
</dbReference>
<dbReference type="PANTHER" id="PTHR47074">
    <property type="entry name" value="BNAC02G40300D PROTEIN"/>
    <property type="match status" value="1"/>
</dbReference>
<sequence length="110" mass="12100">MLPKWTPPPPGWAKLNTDAGFDVATEEATMGCIIRNCRGEVLVSAWRRLLLCSNAMEAEVIACVEGVRIAKTWINMPLIIEGDCVTIFSNLSSQGWMLPGLVCCCRKSRS</sequence>
<dbReference type="InterPro" id="IPR044730">
    <property type="entry name" value="RNase_H-like_dom_plant"/>
</dbReference>
<dbReference type="InterPro" id="IPR002156">
    <property type="entry name" value="RNaseH_domain"/>
</dbReference>
<dbReference type="InterPro" id="IPR036397">
    <property type="entry name" value="RNaseH_sf"/>
</dbReference>
<dbReference type="SUPFAM" id="SSF53098">
    <property type="entry name" value="Ribonuclease H-like"/>
    <property type="match status" value="1"/>
</dbReference>
<dbReference type="InterPro" id="IPR012337">
    <property type="entry name" value="RNaseH-like_sf"/>
</dbReference>
<dbReference type="GO" id="GO:0004523">
    <property type="term" value="F:RNA-DNA hybrid ribonuclease activity"/>
    <property type="evidence" value="ECO:0007669"/>
    <property type="project" value="InterPro"/>
</dbReference>
<comment type="caution">
    <text evidence="2">The sequence shown here is derived from an EMBL/GenBank/DDBJ whole genome shotgun (WGS) entry which is preliminary data.</text>
</comment>
<gene>
    <name evidence="2" type="ORF">CEPIT_LOCUS41134</name>
</gene>
<dbReference type="InterPro" id="IPR052929">
    <property type="entry name" value="RNase_H-like_EbsB-rel"/>
</dbReference>
<reference evidence="2" key="1">
    <citation type="submission" date="2022-07" db="EMBL/GenBank/DDBJ databases">
        <authorList>
            <person name="Macas J."/>
            <person name="Novak P."/>
            <person name="Neumann P."/>
        </authorList>
    </citation>
    <scope>NUCLEOTIDE SEQUENCE</scope>
</reference>
<dbReference type="GO" id="GO:0003676">
    <property type="term" value="F:nucleic acid binding"/>
    <property type="evidence" value="ECO:0007669"/>
    <property type="project" value="InterPro"/>
</dbReference>
<dbReference type="AlphaFoldDB" id="A0AAV0G7W5"/>
<keyword evidence="3" id="KW-1185">Reference proteome</keyword>
<organism evidence="2 3">
    <name type="scientific">Cuscuta epithymum</name>
    <dbReference type="NCBI Taxonomy" id="186058"/>
    <lineage>
        <taxon>Eukaryota</taxon>
        <taxon>Viridiplantae</taxon>
        <taxon>Streptophyta</taxon>
        <taxon>Embryophyta</taxon>
        <taxon>Tracheophyta</taxon>
        <taxon>Spermatophyta</taxon>
        <taxon>Magnoliopsida</taxon>
        <taxon>eudicotyledons</taxon>
        <taxon>Gunneridae</taxon>
        <taxon>Pentapetalae</taxon>
        <taxon>asterids</taxon>
        <taxon>lamiids</taxon>
        <taxon>Solanales</taxon>
        <taxon>Convolvulaceae</taxon>
        <taxon>Cuscuteae</taxon>
        <taxon>Cuscuta</taxon>
        <taxon>Cuscuta subgen. Cuscuta</taxon>
    </lineage>
</organism>
<proteinExistence type="predicted"/>
<feature type="domain" description="RNase H type-1" evidence="1">
    <location>
        <begin position="16"/>
        <end position="93"/>
    </location>
</feature>
<dbReference type="Pfam" id="PF13456">
    <property type="entry name" value="RVT_3"/>
    <property type="match status" value="1"/>
</dbReference>
<dbReference type="Proteomes" id="UP001152523">
    <property type="component" value="Unassembled WGS sequence"/>
</dbReference>
<protein>
    <recommendedName>
        <fullName evidence="1">RNase H type-1 domain-containing protein</fullName>
    </recommendedName>
</protein>
<dbReference type="CDD" id="cd06222">
    <property type="entry name" value="RNase_H_like"/>
    <property type="match status" value="1"/>
</dbReference>